<name>A0A8J3YS13_9ACTN</name>
<dbReference type="PANTHER" id="PTHR48051">
    <property type="match status" value="1"/>
</dbReference>
<evidence type="ECO:0000256" key="2">
    <source>
        <dbReference type="ARBA" id="ARBA00022737"/>
    </source>
</evidence>
<dbReference type="Pfam" id="PF23598">
    <property type="entry name" value="LRR_14"/>
    <property type="match status" value="1"/>
</dbReference>
<dbReference type="Proteomes" id="UP000619260">
    <property type="component" value="Unassembled WGS sequence"/>
</dbReference>
<protein>
    <recommendedName>
        <fullName evidence="3">Disease resistance R13L4/SHOC-2-like LRR domain-containing protein</fullName>
    </recommendedName>
</protein>
<evidence type="ECO:0000313" key="5">
    <source>
        <dbReference type="Proteomes" id="UP000619260"/>
    </source>
</evidence>
<keyword evidence="5" id="KW-1185">Reference proteome</keyword>
<feature type="domain" description="Disease resistance R13L4/SHOC-2-like LRR" evidence="3">
    <location>
        <begin position="83"/>
        <end position="216"/>
    </location>
</feature>
<dbReference type="AlphaFoldDB" id="A0A8J3YS13"/>
<dbReference type="EMBL" id="BOPF01000037">
    <property type="protein sequence ID" value="GIJ50639.1"/>
    <property type="molecule type" value="Genomic_DNA"/>
</dbReference>
<dbReference type="InterPro" id="IPR055414">
    <property type="entry name" value="LRR_R13L4/SHOC2-like"/>
</dbReference>
<dbReference type="InterPro" id="IPR003591">
    <property type="entry name" value="Leu-rich_rpt_typical-subtyp"/>
</dbReference>
<dbReference type="PRINTS" id="PR00019">
    <property type="entry name" value="LEURICHRPT"/>
</dbReference>
<dbReference type="PANTHER" id="PTHR48051:SF1">
    <property type="entry name" value="RAS SUPPRESSOR PROTEIN 1"/>
    <property type="match status" value="1"/>
</dbReference>
<organism evidence="4 5">
    <name type="scientific">Virgisporangium aliadipatigenens</name>
    <dbReference type="NCBI Taxonomy" id="741659"/>
    <lineage>
        <taxon>Bacteria</taxon>
        <taxon>Bacillati</taxon>
        <taxon>Actinomycetota</taxon>
        <taxon>Actinomycetes</taxon>
        <taxon>Micromonosporales</taxon>
        <taxon>Micromonosporaceae</taxon>
        <taxon>Virgisporangium</taxon>
    </lineage>
</organism>
<dbReference type="SUPFAM" id="SSF52058">
    <property type="entry name" value="L domain-like"/>
    <property type="match status" value="1"/>
</dbReference>
<dbReference type="RefSeq" id="WP_203904059.1">
    <property type="nucleotide sequence ID" value="NZ_BOPF01000037.1"/>
</dbReference>
<dbReference type="GO" id="GO:0005737">
    <property type="term" value="C:cytoplasm"/>
    <property type="evidence" value="ECO:0007669"/>
    <property type="project" value="TreeGrafter"/>
</dbReference>
<dbReference type="Gene3D" id="3.80.10.10">
    <property type="entry name" value="Ribonuclease Inhibitor"/>
    <property type="match status" value="1"/>
</dbReference>
<keyword evidence="2" id="KW-0677">Repeat</keyword>
<comment type="caution">
    <text evidence="4">The sequence shown here is derived from an EMBL/GenBank/DDBJ whole genome shotgun (WGS) entry which is preliminary data.</text>
</comment>
<evidence type="ECO:0000313" key="4">
    <source>
        <dbReference type="EMBL" id="GIJ50639.1"/>
    </source>
</evidence>
<dbReference type="InterPro" id="IPR050216">
    <property type="entry name" value="LRR_domain-containing"/>
</dbReference>
<evidence type="ECO:0000256" key="1">
    <source>
        <dbReference type="ARBA" id="ARBA00022614"/>
    </source>
</evidence>
<evidence type="ECO:0000259" key="3">
    <source>
        <dbReference type="Pfam" id="PF23598"/>
    </source>
</evidence>
<keyword evidence="1" id="KW-0433">Leucine-rich repeat</keyword>
<sequence>MEERIPAAERIERARQTRSPKLELDRCGLYKVPKEVRDFTFVESLNLEFNNLRDLPKWLRKLDALTELNVGANAFYEVPLVIHRLTGLRVLDLSENNLEGEPLDFLGGLTNLTRLYLVDTRSDRLPESIGGLTQMRELNLYRGFFTNSPDSLPPSLGRLTNLTALELSRNGLHEVPEWVRGMTKLRSLGLWMTDITEIPEWLTELTALERLALPCDPGTGLLAAILRLPHLTDLSIDGEEVELGQG</sequence>
<dbReference type="InterPro" id="IPR032675">
    <property type="entry name" value="LRR_dom_sf"/>
</dbReference>
<dbReference type="SMART" id="SM00369">
    <property type="entry name" value="LRR_TYP"/>
    <property type="match status" value="5"/>
</dbReference>
<accession>A0A8J3YS13</accession>
<proteinExistence type="predicted"/>
<gene>
    <name evidence="4" type="ORF">Val02_75250</name>
</gene>
<reference evidence="4" key="1">
    <citation type="submission" date="2021-01" db="EMBL/GenBank/DDBJ databases">
        <title>Whole genome shotgun sequence of Virgisporangium aliadipatigenens NBRC 105644.</title>
        <authorList>
            <person name="Komaki H."/>
            <person name="Tamura T."/>
        </authorList>
    </citation>
    <scope>NUCLEOTIDE SEQUENCE</scope>
    <source>
        <strain evidence="4">NBRC 105644</strain>
    </source>
</reference>